<dbReference type="Proteomes" id="UP000468581">
    <property type="component" value="Unassembled WGS sequence"/>
</dbReference>
<comment type="caution">
    <text evidence="10">The sequence shown here is derived from an EMBL/GenBank/DDBJ whole genome shotgun (WGS) entry which is preliminary data.</text>
</comment>
<dbReference type="AlphaFoldDB" id="A0A6P0URN0"/>
<evidence type="ECO:0000256" key="2">
    <source>
        <dbReference type="ARBA" id="ARBA00007613"/>
    </source>
</evidence>
<keyword evidence="7" id="KW-0998">Cell outer membrane</keyword>
<name>A0A6P0URN0_9FLAO</name>
<dbReference type="GO" id="GO:0015288">
    <property type="term" value="F:porin activity"/>
    <property type="evidence" value="ECO:0007669"/>
    <property type="project" value="TreeGrafter"/>
</dbReference>
<dbReference type="GO" id="GO:1990281">
    <property type="term" value="C:efflux pump complex"/>
    <property type="evidence" value="ECO:0007669"/>
    <property type="project" value="TreeGrafter"/>
</dbReference>
<evidence type="ECO:0000256" key="9">
    <source>
        <dbReference type="SAM" id="SignalP"/>
    </source>
</evidence>
<keyword evidence="6" id="KW-0472">Membrane</keyword>
<dbReference type="InterPro" id="IPR003423">
    <property type="entry name" value="OMP_efflux"/>
</dbReference>
<evidence type="ECO:0000256" key="8">
    <source>
        <dbReference type="SAM" id="Coils"/>
    </source>
</evidence>
<dbReference type="Gene3D" id="1.20.1600.10">
    <property type="entry name" value="Outer membrane efflux proteins (OEP)"/>
    <property type="match status" value="1"/>
</dbReference>
<evidence type="ECO:0000256" key="7">
    <source>
        <dbReference type="ARBA" id="ARBA00023237"/>
    </source>
</evidence>
<feature type="chain" id="PRO_5026917376" evidence="9">
    <location>
        <begin position="19"/>
        <end position="447"/>
    </location>
</feature>
<dbReference type="EMBL" id="JAABOO010000001">
    <property type="protein sequence ID" value="NER13036.1"/>
    <property type="molecule type" value="Genomic_DNA"/>
</dbReference>
<dbReference type="SUPFAM" id="SSF56954">
    <property type="entry name" value="Outer membrane efflux proteins (OEP)"/>
    <property type="match status" value="1"/>
</dbReference>
<protein>
    <submittedName>
        <fullName evidence="10">TolC family protein</fullName>
    </submittedName>
</protein>
<evidence type="ECO:0000256" key="6">
    <source>
        <dbReference type="ARBA" id="ARBA00023136"/>
    </source>
</evidence>
<dbReference type="PANTHER" id="PTHR30026:SF20">
    <property type="entry name" value="OUTER MEMBRANE PROTEIN TOLC"/>
    <property type="match status" value="1"/>
</dbReference>
<evidence type="ECO:0000256" key="4">
    <source>
        <dbReference type="ARBA" id="ARBA00022452"/>
    </source>
</evidence>
<proteinExistence type="inferred from homology"/>
<dbReference type="RefSeq" id="WP_163606039.1">
    <property type="nucleotide sequence ID" value="NZ_JAABOO010000001.1"/>
</dbReference>
<dbReference type="PANTHER" id="PTHR30026">
    <property type="entry name" value="OUTER MEMBRANE PROTEIN TOLC"/>
    <property type="match status" value="1"/>
</dbReference>
<keyword evidence="5" id="KW-0812">Transmembrane</keyword>
<evidence type="ECO:0000256" key="3">
    <source>
        <dbReference type="ARBA" id="ARBA00022448"/>
    </source>
</evidence>
<keyword evidence="8" id="KW-0175">Coiled coil</keyword>
<evidence type="ECO:0000256" key="1">
    <source>
        <dbReference type="ARBA" id="ARBA00004442"/>
    </source>
</evidence>
<keyword evidence="3" id="KW-0813">Transport</keyword>
<accession>A0A6P0URN0</accession>
<keyword evidence="9" id="KW-0732">Signal</keyword>
<dbReference type="GO" id="GO:0009279">
    <property type="term" value="C:cell outer membrane"/>
    <property type="evidence" value="ECO:0007669"/>
    <property type="project" value="UniProtKB-SubCell"/>
</dbReference>
<evidence type="ECO:0000313" key="10">
    <source>
        <dbReference type="EMBL" id="NER13036.1"/>
    </source>
</evidence>
<comment type="similarity">
    <text evidence="2">Belongs to the outer membrane factor (OMF) (TC 1.B.17) family.</text>
</comment>
<gene>
    <name evidence="10" type="ORF">GWK08_06270</name>
</gene>
<keyword evidence="11" id="KW-1185">Reference proteome</keyword>
<reference evidence="10 11" key="1">
    <citation type="submission" date="2020-01" db="EMBL/GenBank/DDBJ databases">
        <title>Leptobacterium flavescens.</title>
        <authorList>
            <person name="Wang G."/>
        </authorList>
    </citation>
    <scope>NUCLEOTIDE SEQUENCE [LARGE SCALE GENOMIC DNA]</scope>
    <source>
        <strain evidence="10 11">KCTC 22160</strain>
    </source>
</reference>
<feature type="signal peptide" evidence="9">
    <location>
        <begin position="1"/>
        <end position="18"/>
    </location>
</feature>
<evidence type="ECO:0000313" key="11">
    <source>
        <dbReference type="Proteomes" id="UP000468581"/>
    </source>
</evidence>
<dbReference type="Pfam" id="PF02321">
    <property type="entry name" value="OEP"/>
    <property type="match status" value="2"/>
</dbReference>
<dbReference type="InterPro" id="IPR051906">
    <property type="entry name" value="TolC-like"/>
</dbReference>
<keyword evidence="4" id="KW-1134">Transmembrane beta strand</keyword>
<organism evidence="10 11">
    <name type="scientific">Leptobacterium flavescens</name>
    <dbReference type="NCBI Taxonomy" id="472055"/>
    <lineage>
        <taxon>Bacteria</taxon>
        <taxon>Pseudomonadati</taxon>
        <taxon>Bacteroidota</taxon>
        <taxon>Flavobacteriia</taxon>
        <taxon>Flavobacteriales</taxon>
        <taxon>Flavobacteriaceae</taxon>
        <taxon>Leptobacterium</taxon>
    </lineage>
</organism>
<sequence length="447" mass="51146">MKKLLIFQCLFVCIGALAQQSWSLDECISYALEHNLQLNDLNYNKESNRENYRQSFRELLPSLSGSSNYTIRYGRSVDPNTNEIVSTDFFSNSYSLNASIDLFQGFQKLNSIASAKFLYKAAQEETLHEKYLLAFRVMTAFYDVQFFEGLEEISKEQAEISQKNYELVKKQIEIGTKAGTDLYEAESVLIADKLNLTQSRNSLQAARLKLIQEMNLENTSSISINTSADIFEEEKNARVDKDSIYQKALSFIPIIKGQELRVKAAKKDIAVARGNLYPSLSMSAGYGTDFFETNVDESGEIIPFRTQLKDNASQSIGFTLRIPISQRWSSRSRVKQQKIALLRASNTLEIRKQELNQLLRELVQNYEASLNEYEQTKQSEASNLLAFRIAQKKYDKGLISAVELFQSKNLYAKAQNENLQLKLKVKVQRMTLDFYMGLPVFNIDKTE</sequence>
<comment type="subcellular location">
    <subcellularLocation>
        <location evidence="1">Cell outer membrane</location>
    </subcellularLocation>
</comment>
<evidence type="ECO:0000256" key="5">
    <source>
        <dbReference type="ARBA" id="ARBA00022692"/>
    </source>
</evidence>
<feature type="coiled-coil region" evidence="8">
    <location>
        <begin position="341"/>
        <end position="383"/>
    </location>
</feature>
<dbReference type="GO" id="GO:0015562">
    <property type="term" value="F:efflux transmembrane transporter activity"/>
    <property type="evidence" value="ECO:0007669"/>
    <property type="project" value="InterPro"/>
</dbReference>